<keyword evidence="2" id="KW-0521">NADP</keyword>
<dbReference type="Pfam" id="PF00106">
    <property type="entry name" value="adh_short"/>
    <property type="match status" value="1"/>
</dbReference>
<dbReference type="InterPro" id="IPR036291">
    <property type="entry name" value="NAD(P)-bd_dom_sf"/>
</dbReference>
<keyword evidence="5" id="KW-1185">Reference proteome</keyword>
<dbReference type="PANTHER" id="PTHR24320:SF282">
    <property type="entry name" value="WW DOMAIN-CONTAINING OXIDOREDUCTASE"/>
    <property type="match status" value="1"/>
</dbReference>
<keyword evidence="3" id="KW-0560">Oxidoreductase</keyword>
<dbReference type="GO" id="GO:0016491">
    <property type="term" value="F:oxidoreductase activity"/>
    <property type="evidence" value="ECO:0007669"/>
    <property type="project" value="UniProtKB-KW"/>
</dbReference>
<reference evidence="4" key="1">
    <citation type="submission" date="2023-06" db="EMBL/GenBank/DDBJ databases">
        <title>Genomic analysis of the entomopathogenic nematode Steinernema hermaphroditum.</title>
        <authorList>
            <person name="Schwarz E.M."/>
            <person name="Heppert J.K."/>
            <person name="Baniya A."/>
            <person name="Schwartz H.T."/>
            <person name="Tan C.-H."/>
            <person name="Antoshechkin I."/>
            <person name="Sternberg P.W."/>
            <person name="Goodrich-Blair H."/>
            <person name="Dillman A.R."/>
        </authorList>
    </citation>
    <scope>NUCLEOTIDE SEQUENCE</scope>
    <source>
        <strain evidence="4">PS9179</strain>
        <tissue evidence="4">Whole animal</tissue>
    </source>
</reference>
<dbReference type="PANTHER" id="PTHR24320">
    <property type="entry name" value="RETINOL DEHYDROGENASE"/>
    <property type="match status" value="1"/>
</dbReference>
<name>A0AA39GVA7_9BILA</name>
<sequence length="331" mass="36572">MTEKSEKTRRFSARTTALEVLENVDLSDKTILITGCTSGIGVETARALVLKGATLIMANRSVEASEELREKLYTETEHRKISIIQCDLSSLASVKKAAQEFLAKGCALDVLVLNAGVFAPNGLAVSKTTDGYESTFGVNHLGHFYLTTLLLPKLRESSYSRIVVVSSLSHNHTGIKAAMPIDEKMKALVPEGDIRDSCYKLYAYSKLCNVLFANRIARVEKEHGIHTYSLHPGTMIATNIQRSFGIVGKIYIFFTKFFTKSIAQGAATTTYCAAHPDVAEDSGRYYDGCWYEEKNYDSKLADDVEFQDALWKKSTELIENFEASIANVDAA</sequence>
<organism evidence="4 5">
    <name type="scientific">Steinernema hermaphroditum</name>
    <dbReference type="NCBI Taxonomy" id="289476"/>
    <lineage>
        <taxon>Eukaryota</taxon>
        <taxon>Metazoa</taxon>
        <taxon>Ecdysozoa</taxon>
        <taxon>Nematoda</taxon>
        <taxon>Chromadorea</taxon>
        <taxon>Rhabditida</taxon>
        <taxon>Tylenchina</taxon>
        <taxon>Panagrolaimomorpha</taxon>
        <taxon>Strongyloidoidea</taxon>
        <taxon>Steinernematidae</taxon>
        <taxon>Steinernema</taxon>
    </lineage>
</organism>
<evidence type="ECO:0000256" key="3">
    <source>
        <dbReference type="ARBA" id="ARBA00023002"/>
    </source>
</evidence>
<dbReference type="Gene3D" id="3.40.50.720">
    <property type="entry name" value="NAD(P)-binding Rossmann-like Domain"/>
    <property type="match status" value="1"/>
</dbReference>
<gene>
    <name evidence="4" type="ORF">QR680_000638</name>
</gene>
<dbReference type="InterPro" id="IPR002347">
    <property type="entry name" value="SDR_fam"/>
</dbReference>
<evidence type="ECO:0000256" key="2">
    <source>
        <dbReference type="ARBA" id="ARBA00022857"/>
    </source>
</evidence>
<dbReference type="EMBL" id="JAUCMV010000005">
    <property type="protein sequence ID" value="KAK0394230.1"/>
    <property type="molecule type" value="Genomic_DNA"/>
</dbReference>
<accession>A0AA39GVA7</accession>
<dbReference type="CDD" id="cd05327">
    <property type="entry name" value="retinol-DH_like_SDR_c_like"/>
    <property type="match status" value="1"/>
</dbReference>
<comment type="similarity">
    <text evidence="1">Belongs to the short-chain dehydrogenases/reductases (SDR) family.</text>
</comment>
<proteinExistence type="inferred from homology"/>
<dbReference type="AlphaFoldDB" id="A0AA39GVA7"/>
<protein>
    <submittedName>
        <fullName evidence="4">Uncharacterized protein</fullName>
    </submittedName>
</protein>
<comment type="caution">
    <text evidence="4">The sequence shown here is derived from an EMBL/GenBank/DDBJ whole genome shotgun (WGS) entry which is preliminary data.</text>
</comment>
<evidence type="ECO:0000313" key="5">
    <source>
        <dbReference type="Proteomes" id="UP001175271"/>
    </source>
</evidence>
<dbReference type="Proteomes" id="UP001175271">
    <property type="component" value="Unassembled WGS sequence"/>
</dbReference>
<evidence type="ECO:0000313" key="4">
    <source>
        <dbReference type="EMBL" id="KAK0394230.1"/>
    </source>
</evidence>
<dbReference type="PRINTS" id="PR00081">
    <property type="entry name" value="GDHRDH"/>
</dbReference>
<dbReference type="SUPFAM" id="SSF51735">
    <property type="entry name" value="NAD(P)-binding Rossmann-fold domains"/>
    <property type="match status" value="1"/>
</dbReference>
<evidence type="ECO:0000256" key="1">
    <source>
        <dbReference type="ARBA" id="ARBA00006484"/>
    </source>
</evidence>